<dbReference type="Gene3D" id="1.20.1250.20">
    <property type="entry name" value="MFS general substrate transporter like domains"/>
    <property type="match status" value="1"/>
</dbReference>
<feature type="transmembrane region" description="Helical" evidence="6">
    <location>
        <begin position="385"/>
        <end position="410"/>
    </location>
</feature>
<feature type="transmembrane region" description="Helical" evidence="6">
    <location>
        <begin position="416"/>
        <end position="437"/>
    </location>
</feature>
<dbReference type="InterPro" id="IPR020846">
    <property type="entry name" value="MFS_dom"/>
</dbReference>
<keyword evidence="2" id="KW-0813">Transport</keyword>
<feature type="transmembrane region" description="Helical" evidence="6">
    <location>
        <begin position="219"/>
        <end position="238"/>
    </location>
</feature>
<evidence type="ECO:0000256" key="2">
    <source>
        <dbReference type="ARBA" id="ARBA00022448"/>
    </source>
</evidence>
<dbReference type="STRING" id="287986.DV20_08320"/>
<keyword evidence="9" id="KW-1185">Reference proteome</keyword>
<keyword evidence="4 6" id="KW-1133">Transmembrane helix</keyword>
<feature type="transmembrane region" description="Helical" evidence="6">
    <location>
        <begin position="37"/>
        <end position="60"/>
    </location>
</feature>
<comment type="subcellular location">
    <subcellularLocation>
        <location evidence="1">Cell inner membrane</location>
        <topology evidence="1">Multi-pass membrane protein</topology>
    </subcellularLocation>
</comment>
<accession>A0A066UEU6</accession>
<keyword evidence="5 6" id="KW-0472">Membrane</keyword>
<evidence type="ECO:0000313" key="8">
    <source>
        <dbReference type="EMBL" id="KDN22708.1"/>
    </source>
</evidence>
<dbReference type="AlphaFoldDB" id="A0A066UEU6"/>
<organism evidence="8 9">
    <name type="scientific">Amycolatopsis rifamycinica</name>
    <dbReference type="NCBI Taxonomy" id="287986"/>
    <lineage>
        <taxon>Bacteria</taxon>
        <taxon>Bacillati</taxon>
        <taxon>Actinomycetota</taxon>
        <taxon>Actinomycetes</taxon>
        <taxon>Pseudonocardiales</taxon>
        <taxon>Pseudonocardiaceae</taxon>
        <taxon>Amycolatopsis</taxon>
    </lineage>
</organism>
<dbReference type="Proteomes" id="UP000027345">
    <property type="component" value="Unassembled WGS sequence"/>
</dbReference>
<feature type="transmembrane region" description="Helical" evidence="6">
    <location>
        <begin position="161"/>
        <end position="182"/>
    </location>
</feature>
<evidence type="ECO:0000256" key="3">
    <source>
        <dbReference type="ARBA" id="ARBA00022692"/>
    </source>
</evidence>
<feature type="transmembrane region" description="Helical" evidence="6">
    <location>
        <begin position="258"/>
        <end position="282"/>
    </location>
</feature>
<comment type="caution">
    <text evidence="8">The sequence shown here is derived from an EMBL/GenBank/DDBJ whole genome shotgun (WGS) entry which is preliminary data.</text>
</comment>
<dbReference type="Pfam" id="PF07690">
    <property type="entry name" value="MFS_1"/>
    <property type="match status" value="1"/>
</dbReference>
<evidence type="ECO:0000256" key="6">
    <source>
        <dbReference type="SAM" id="Phobius"/>
    </source>
</evidence>
<dbReference type="EMBL" id="JMQI01000015">
    <property type="protein sequence ID" value="KDN22708.1"/>
    <property type="molecule type" value="Genomic_DNA"/>
</dbReference>
<dbReference type="eggNOG" id="COG0477">
    <property type="taxonomic scope" value="Bacteria"/>
</dbReference>
<evidence type="ECO:0000313" key="9">
    <source>
        <dbReference type="Proteomes" id="UP000027345"/>
    </source>
</evidence>
<dbReference type="PANTHER" id="PTHR23501">
    <property type="entry name" value="MAJOR FACILITATOR SUPERFAMILY"/>
    <property type="match status" value="1"/>
</dbReference>
<keyword evidence="3 6" id="KW-0812">Transmembrane</keyword>
<dbReference type="GO" id="GO:0022857">
    <property type="term" value="F:transmembrane transporter activity"/>
    <property type="evidence" value="ECO:0007669"/>
    <property type="project" value="InterPro"/>
</dbReference>
<sequence length="452" mass="45084">MHASRKLAYAGLLLGMAMAQLDGLVLTAALPSIGADLHARTGLVAVTAAGLLTLTVATPLHGRLGDLYGRRICFAGSVLVFAAASAWCAAAAGLGSLIAARALQGLGGSGLIVTAMSALGELFDRDELLRRQGRQTAVFAAATLGGPPLGGVLAAGPGWRWIFLVNLPLSVPALVLGLRGLPAKPRRDKEKFDVPGSALLAVAGAAVVALGTVDALARSPLWTPVLLGAAVVAGLLFVRRQRRTPSPLISPKVFADTVLKRAVVVNGLAGAALYGTFTYVALVAASGAGAAATGLLLVAMTAGQLAFSTSFAALARRHPDMTAWGRAGCLLGTAGLAAIAAAAAFDGAPWLLAPGLFAIGAAFAVCTSAYTVLGQTRADRTLLGVTLGSLTFARQAGGLAGAAVFGWLALAATGGLAAAGLTVVFAAAAVTMLVAWLTSPRVTSDGAVSSSP</sequence>
<feature type="domain" description="Major facilitator superfamily (MFS) profile" evidence="7">
    <location>
        <begin position="8"/>
        <end position="443"/>
    </location>
</feature>
<evidence type="ECO:0000256" key="4">
    <source>
        <dbReference type="ARBA" id="ARBA00022989"/>
    </source>
</evidence>
<dbReference type="OrthoDB" id="3624241at2"/>
<evidence type="ECO:0000259" key="7">
    <source>
        <dbReference type="PROSITE" id="PS50850"/>
    </source>
</evidence>
<dbReference type="SUPFAM" id="SSF103473">
    <property type="entry name" value="MFS general substrate transporter"/>
    <property type="match status" value="1"/>
</dbReference>
<evidence type="ECO:0000256" key="1">
    <source>
        <dbReference type="ARBA" id="ARBA00004429"/>
    </source>
</evidence>
<name>A0A066UEU6_9PSEU</name>
<dbReference type="RefSeq" id="WP_043777949.1">
    <property type="nucleotide sequence ID" value="NZ_JMQI01000015.1"/>
</dbReference>
<feature type="transmembrane region" description="Helical" evidence="6">
    <location>
        <begin position="288"/>
        <end position="315"/>
    </location>
</feature>
<dbReference type="Gene3D" id="1.20.1720.10">
    <property type="entry name" value="Multidrug resistance protein D"/>
    <property type="match status" value="1"/>
</dbReference>
<protein>
    <submittedName>
        <fullName evidence="8">MFS transporter</fullName>
    </submittedName>
</protein>
<evidence type="ECO:0000256" key="5">
    <source>
        <dbReference type="ARBA" id="ARBA00023136"/>
    </source>
</evidence>
<feature type="transmembrane region" description="Helical" evidence="6">
    <location>
        <begin position="194"/>
        <end position="213"/>
    </location>
</feature>
<feature type="transmembrane region" description="Helical" evidence="6">
    <location>
        <begin position="351"/>
        <end position="373"/>
    </location>
</feature>
<gene>
    <name evidence="8" type="ORF">DV20_08320</name>
</gene>
<proteinExistence type="predicted"/>
<dbReference type="PROSITE" id="PS50850">
    <property type="entry name" value="MFS"/>
    <property type="match status" value="1"/>
</dbReference>
<dbReference type="InterPro" id="IPR036259">
    <property type="entry name" value="MFS_trans_sf"/>
</dbReference>
<feature type="transmembrane region" description="Helical" evidence="6">
    <location>
        <begin position="106"/>
        <end position="124"/>
    </location>
</feature>
<feature type="transmembrane region" description="Helical" evidence="6">
    <location>
        <begin position="136"/>
        <end position="155"/>
    </location>
</feature>
<reference evidence="8 9" key="1">
    <citation type="submission" date="2014-05" db="EMBL/GenBank/DDBJ databases">
        <title>Draft genome sequence of Amycolatopsis rifamycinica DSM 46095.</title>
        <authorList>
            <person name="Lal R."/>
            <person name="Saxena A."/>
            <person name="Kumari R."/>
            <person name="Mukherjee U."/>
            <person name="Singh P."/>
            <person name="Sangwan N."/>
            <person name="Mahato N.K."/>
        </authorList>
    </citation>
    <scope>NUCLEOTIDE SEQUENCE [LARGE SCALE GENOMIC DNA]</scope>
    <source>
        <strain evidence="8 9">DSM 46095</strain>
    </source>
</reference>
<dbReference type="PANTHER" id="PTHR23501:SF191">
    <property type="entry name" value="VACUOLAR BASIC AMINO ACID TRANSPORTER 4"/>
    <property type="match status" value="1"/>
</dbReference>
<feature type="transmembrane region" description="Helical" evidence="6">
    <location>
        <begin position="327"/>
        <end position="345"/>
    </location>
</feature>
<feature type="transmembrane region" description="Helical" evidence="6">
    <location>
        <begin position="72"/>
        <end position="100"/>
    </location>
</feature>
<dbReference type="InterPro" id="IPR011701">
    <property type="entry name" value="MFS"/>
</dbReference>
<dbReference type="GO" id="GO:0005886">
    <property type="term" value="C:plasma membrane"/>
    <property type="evidence" value="ECO:0007669"/>
    <property type="project" value="UniProtKB-SubCell"/>
</dbReference>